<reference evidence="2" key="1">
    <citation type="submission" date="2023-04" db="EMBL/GenBank/DDBJ databases">
        <title>Phytophthora lilii NBRC 32176.</title>
        <authorList>
            <person name="Ichikawa N."/>
            <person name="Sato H."/>
            <person name="Tonouchi N."/>
        </authorList>
    </citation>
    <scope>NUCLEOTIDE SEQUENCE</scope>
    <source>
        <strain evidence="2">NBRC 32176</strain>
    </source>
</reference>
<sequence>MDTAFRENTSNHFHGATQGTSFKVAPSIFDNCCAAELLSAFPVPIVKEEPMHQVVAPHPAAKPKKKRIRRQKLELDYLRKLVGKLEDEMAQLKAKQPFQIQNAESSRKATPIWKGIAERQLKERERAEEKNRNLRVSLEGQLKLANKLEGLLHKRPRDEVLMIEEAIV</sequence>
<keyword evidence="3" id="KW-1185">Reference proteome</keyword>
<dbReference type="Proteomes" id="UP001165083">
    <property type="component" value="Unassembled WGS sequence"/>
</dbReference>
<proteinExistence type="predicted"/>
<dbReference type="EMBL" id="BSXW01000463">
    <property type="protein sequence ID" value="GMF23128.1"/>
    <property type="molecule type" value="Genomic_DNA"/>
</dbReference>
<protein>
    <submittedName>
        <fullName evidence="2">Unnamed protein product</fullName>
    </submittedName>
</protein>
<dbReference type="AlphaFoldDB" id="A0A9W6TZP8"/>
<evidence type="ECO:0000313" key="2">
    <source>
        <dbReference type="EMBL" id="GMF23128.1"/>
    </source>
</evidence>
<evidence type="ECO:0000313" key="3">
    <source>
        <dbReference type="Proteomes" id="UP001165083"/>
    </source>
</evidence>
<feature type="coiled-coil region" evidence="1">
    <location>
        <begin position="68"/>
        <end position="144"/>
    </location>
</feature>
<keyword evidence="1" id="KW-0175">Coiled coil</keyword>
<gene>
    <name evidence="2" type="ORF">Plil01_000929900</name>
</gene>
<name>A0A9W6TZP8_9STRA</name>
<accession>A0A9W6TZP8</accession>
<evidence type="ECO:0000256" key="1">
    <source>
        <dbReference type="SAM" id="Coils"/>
    </source>
</evidence>
<organism evidence="2 3">
    <name type="scientific">Phytophthora lilii</name>
    <dbReference type="NCBI Taxonomy" id="2077276"/>
    <lineage>
        <taxon>Eukaryota</taxon>
        <taxon>Sar</taxon>
        <taxon>Stramenopiles</taxon>
        <taxon>Oomycota</taxon>
        <taxon>Peronosporomycetes</taxon>
        <taxon>Peronosporales</taxon>
        <taxon>Peronosporaceae</taxon>
        <taxon>Phytophthora</taxon>
    </lineage>
</organism>
<comment type="caution">
    <text evidence="2">The sequence shown here is derived from an EMBL/GenBank/DDBJ whole genome shotgun (WGS) entry which is preliminary data.</text>
</comment>